<dbReference type="Proteomes" id="UP001229346">
    <property type="component" value="Unassembled WGS sequence"/>
</dbReference>
<evidence type="ECO:0000313" key="2">
    <source>
        <dbReference type="Proteomes" id="UP001229346"/>
    </source>
</evidence>
<gene>
    <name evidence="1" type="ORF">J2T15_003597</name>
</gene>
<organism evidence="1 2">
    <name type="scientific">Paenibacillus harenae</name>
    <dbReference type="NCBI Taxonomy" id="306543"/>
    <lineage>
        <taxon>Bacteria</taxon>
        <taxon>Bacillati</taxon>
        <taxon>Bacillota</taxon>
        <taxon>Bacilli</taxon>
        <taxon>Bacillales</taxon>
        <taxon>Paenibacillaceae</taxon>
        <taxon>Paenibacillus</taxon>
    </lineage>
</organism>
<dbReference type="EMBL" id="JAUSSU010000007">
    <property type="protein sequence ID" value="MDQ0114142.1"/>
    <property type="molecule type" value="Genomic_DNA"/>
</dbReference>
<name>A0ABT9U3C6_PAEHA</name>
<evidence type="ECO:0000313" key="1">
    <source>
        <dbReference type="EMBL" id="MDQ0114142.1"/>
    </source>
</evidence>
<keyword evidence="2" id="KW-1185">Reference proteome</keyword>
<protein>
    <submittedName>
        <fullName evidence="1">Uncharacterized protein</fullName>
    </submittedName>
</protein>
<proteinExistence type="predicted"/>
<comment type="caution">
    <text evidence="1">The sequence shown here is derived from an EMBL/GenBank/DDBJ whole genome shotgun (WGS) entry which is preliminary data.</text>
</comment>
<sequence>MRLKWQHFGKAGWYREKITPFVPLAWQLYAAANG</sequence>
<accession>A0ABT9U3C6</accession>
<reference evidence="1 2" key="1">
    <citation type="submission" date="2023-07" db="EMBL/GenBank/DDBJ databases">
        <title>Sorghum-associated microbial communities from plants grown in Nebraska, USA.</title>
        <authorList>
            <person name="Schachtman D."/>
        </authorList>
    </citation>
    <scope>NUCLEOTIDE SEQUENCE [LARGE SCALE GENOMIC DNA]</scope>
    <source>
        <strain evidence="1 2">CC482</strain>
    </source>
</reference>